<feature type="transmembrane region" description="Helical" evidence="1">
    <location>
        <begin position="75"/>
        <end position="93"/>
    </location>
</feature>
<organism evidence="2 3">
    <name type="scientific">Sphagnum jensenii</name>
    <dbReference type="NCBI Taxonomy" id="128206"/>
    <lineage>
        <taxon>Eukaryota</taxon>
        <taxon>Viridiplantae</taxon>
        <taxon>Streptophyta</taxon>
        <taxon>Embryophyta</taxon>
        <taxon>Bryophyta</taxon>
        <taxon>Sphagnophytina</taxon>
        <taxon>Sphagnopsida</taxon>
        <taxon>Sphagnales</taxon>
        <taxon>Sphagnaceae</taxon>
        <taxon>Sphagnum</taxon>
    </lineage>
</organism>
<name>A0ABP0VDW6_9BRYO</name>
<keyword evidence="3" id="KW-1185">Reference proteome</keyword>
<accession>A0ABP0VDW6</accession>
<reference evidence="2" key="1">
    <citation type="submission" date="2024-02" db="EMBL/GenBank/DDBJ databases">
        <authorList>
            <consortium name="ELIXIR-Norway"/>
            <consortium name="Elixir Norway"/>
        </authorList>
    </citation>
    <scope>NUCLEOTIDE SEQUENCE</scope>
</reference>
<gene>
    <name evidence="2" type="ORF">CSSPJE1EN1_LOCUS28015</name>
</gene>
<keyword evidence="1" id="KW-0812">Transmembrane</keyword>
<dbReference type="Proteomes" id="UP001497444">
    <property type="component" value="Unassembled WGS sequence"/>
</dbReference>
<comment type="caution">
    <text evidence="2">The sequence shown here is derived from an EMBL/GenBank/DDBJ whole genome shotgun (WGS) entry which is preliminary data.</text>
</comment>
<evidence type="ECO:0000313" key="3">
    <source>
        <dbReference type="Proteomes" id="UP001497444"/>
    </source>
</evidence>
<feature type="transmembrane region" description="Helical" evidence="1">
    <location>
        <begin position="105"/>
        <end position="124"/>
    </location>
</feature>
<keyword evidence="1" id="KW-1133">Transmembrane helix</keyword>
<feature type="transmembrane region" description="Helical" evidence="1">
    <location>
        <begin position="20"/>
        <end position="39"/>
    </location>
</feature>
<feature type="transmembrane region" description="Helical" evidence="1">
    <location>
        <begin position="51"/>
        <end position="69"/>
    </location>
</feature>
<feature type="transmembrane region" description="Helical" evidence="1">
    <location>
        <begin position="130"/>
        <end position="148"/>
    </location>
</feature>
<evidence type="ECO:0000313" key="2">
    <source>
        <dbReference type="EMBL" id="CAK9252637.1"/>
    </source>
</evidence>
<proteinExistence type="predicted"/>
<keyword evidence="1" id="KW-0472">Membrane</keyword>
<dbReference type="EMBL" id="CAXAQS010000680">
    <property type="protein sequence ID" value="CAK9252637.1"/>
    <property type="molecule type" value="Genomic_DNA"/>
</dbReference>
<sequence>MWSIAPSIGAAAAFSDGVTWAALPVLMSGVMPFIIFLASFYDQSAKWELRWYDYVCGFISLIALILWKITHQPALVVMFAIASDAFAMLPTLIKSWTHPETETPVAYLAATIASATSFFAIPVWKFTEYAFPTYLVVTALGLFLIITLKS</sequence>
<evidence type="ECO:0000256" key="1">
    <source>
        <dbReference type="SAM" id="Phobius"/>
    </source>
</evidence>
<protein>
    <submittedName>
        <fullName evidence="2">Uncharacterized protein</fullName>
    </submittedName>
</protein>